<reference evidence="2 3" key="1">
    <citation type="submission" date="2024-09" db="EMBL/GenBank/DDBJ databases">
        <title>Rethinking Asexuality: The Enigmatic Case of Functional Sexual Genes in Lepraria (Stereocaulaceae).</title>
        <authorList>
            <person name="Doellman M."/>
            <person name="Sun Y."/>
            <person name="Barcenas-Pena A."/>
            <person name="Lumbsch H.T."/>
            <person name="Grewe F."/>
        </authorList>
    </citation>
    <scope>NUCLEOTIDE SEQUENCE [LARGE SCALE GENOMIC DNA]</scope>
    <source>
        <strain evidence="2 3">Grewe 0041</strain>
    </source>
</reference>
<proteinExistence type="predicted"/>
<evidence type="ECO:0000256" key="1">
    <source>
        <dbReference type="SAM" id="MobiDB-lite"/>
    </source>
</evidence>
<protein>
    <submittedName>
        <fullName evidence="2">Uncharacterized protein</fullName>
    </submittedName>
</protein>
<feature type="compositionally biased region" description="Polar residues" evidence="1">
    <location>
        <begin position="17"/>
        <end position="34"/>
    </location>
</feature>
<accession>A0ABR4AXP3</accession>
<evidence type="ECO:0000313" key="2">
    <source>
        <dbReference type="EMBL" id="KAL2050245.1"/>
    </source>
</evidence>
<feature type="region of interest" description="Disordered" evidence="1">
    <location>
        <begin position="15"/>
        <end position="34"/>
    </location>
</feature>
<sequence length="195" mass="21793">MHSIVGSAARMRPLEFSTDSPLHTTSQHTARQSDASNLVDVAAHWEPAHALSSGVFAAQFREGLHNESMSEKKHSRSRVPLALCIMSHPQRIYGCGQDRRSTGLPFYNPRITTSSYAAGEPYPIPVVPAYEYGQAVYNSHEIGQGGRLVINKYYVCCAEIRDGIMCYRLKDQPPPSANFVTGWIREGSLRRWRAQ</sequence>
<organism evidence="2 3">
    <name type="scientific">Lepraria finkii</name>
    <dbReference type="NCBI Taxonomy" id="1340010"/>
    <lineage>
        <taxon>Eukaryota</taxon>
        <taxon>Fungi</taxon>
        <taxon>Dikarya</taxon>
        <taxon>Ascomycota</taxon>
        <taxon>Pezizomycotina</taxon>
        <taxon>Lecanoromycetes</taxon>
        <taxon>OSLEUM clade</taxon>
        <taxon>Lecanoromycetidae</taxon>
        <taxon>Lecanorales</taxon>
        <taxon>Lecanorineae</taxon>
        <taxon>Stereocaulaceae</taxon>
        <taxon>Lepraria</taxon>
    </lineage>
</organism>
<dbReference type="Proteomes" id="UP001590951">
    <property type="component" value="Unassembled WGS sequence"/>
</dbReference>
<dbReference type="EMBL" id="JBHFEH010000050">
    <property type="protein sequence ID" value="KAL2050245.1"/>
    <property type="molecule type" value="Genomic_DNA"/>
</dbReference>
<comment type="caution">
    <text evidence="2">The sequence shown here is derived from an EMBL/GenBank/DDBJ whole genome shotgun (WGS) entry which is preliminary data.</text>
</comment>
<gene>
    <name evidence="2" type="ORF">ABVK25_009472</name>
</gene>
<name>A0ABR4AXP3_9LECA</name>
<keyword evidence="3" id="KW-1185">Reference proteome</keyword>
<evidence type="ECO:0000313" key="3">
    <source>
        <dbReference type="Proteomes" id="UP001590951"/>
    </source>
</evidence>